<reference evidence="4" key="1">
    <citation type="journal article" date="2012" name="Nat. Biotechnol.">
        <title>Reference genome sequence of the model plant Setaria.</title>
        <authorList>
            <person name="Bennetzen J.L."/>
            <person name="Schmutz J."/>
            <person name="Wang H."/>
            <person name="Percifield R."/>
            <person name="Hawkins J."/>
            <person name="Pontaroli A.C."/>
            <person name="Estep M."/>
            <person name="Feng L."/>
            <person name="Vaughn J.N."/>
            <person name="Grimwood J."/>
            <person name="Jenkins J."/>
            <person name="Barry K."/>
            <person name="Lindquist E."/>
            <person name="Hellsten U."/>
            <person name="Deshpande S."/>
            <person name="Wang X."/>
            <person name="Wu X."/>
            <person name="Mitros T."/>
            <person name="Triplett J."/>
            <person name="Yang X."/>
            <person name="Ye C.Y."/>
            <person name="Mauro-Herrera M."/>
            <person name="Wang L."/>
            <person name="Li P."/>
            <person name="Sharma M."/>
            <person name="Sharma R."/>
            <person name="Ronald P.C."/>
            <person name="Panaud O."/>
            <person name="Kellogg E.A."/>
            <person name="Brutnell T.P."/>
            <person name="Doust A.N."/>
            <person name="Tuskan G.A."/>
            <person name="Rokhsar D."/>
            <person name="Devos K.M."/>
        </authorList>
    </citation>
    <scope>NUCLEOTIDE SEQUENCE [LARGE SCALE GENOMIC DNA]</scope>
    <source>
        <strain evidence="4">cv. Yugu1</strain>
    </source>
</reference>
<dbReference type="AlphaFoldDB" id="K3YWQ7"/>
<keyword evidence="2" id="KW-0812">Transmembrane</keyword>
<dbReference type="Proteomes" id="UP000004995">
    <property type="component" value="Unassembled WGS sequence"/>
</dbReference>
<dbReference type="HOGENOM" id="CLU_1985457_0_0_1"/>
<keyword evidence="4" id="KW-1185">Reference proteome</keyword>
<sequence>MAMGTGHGGRQPLEKQRGLETKTAAAGSSAAEAKKPRRVWPAALMACFLAVTAVLLLQRWRTDASPEWLYQVERPAEDDRGASRVHYFPCSYPQGLRPTCQLYMRIRPQLPGGVVQVSRCLIIMSK</sequence>
<evidence type="ECO:0000256" key="2">
    <source>
        <dbReference type="SAM" id="Phobius"/>
    </source>
</evidence>
<feature type="compositionally biased region" description="Low complexity" evidence="1">
    <location>
        <begin position="21"/>
        <end position="31"/>
    </location>
</feature>
<dbReference type="EnsemblPlants" id="KQL31640">
    <property type="protein sequence ID" value="KQL31640"/>
    <property type="gene ID" value="SETIT_018703mg"/>
</dbReference>
<dbReference type="Gramene" id="KQL31640">
    <property type="protein sequence ID" value="KQL31640"/>
    <property type="gene ID" value="SETIT_018703mg"/>
</dbReference>
<feature type="transmembrane region" description="Helical" evidence="2">
    <location>
        <begin position="39"/>
        <end position="57"/>
    </location>
</feature>
<dbReference type="InParanoid" id="K3YWQ7"/>
<proteinExistence type="predicted"/>
<keyword evidence="2" id="KW-0472">Membrane</keyword>
<organism evidence="3 4">
    <name type="scientific">Setaria italica</name>
    <name type="common">Foxtail millet</name>
    <name type="synonym">Panicum italicum</name>
    <dbReference type="NCBI Taxonomy" id="4555"/>
    <lineage>
        <taxon>Eukaryota</taxon>
        <taxon>Viridiplantae</taxon>
        <taxon>Streptophyta</taxon>
        <taxon>Embryophyta</taxon>
        <taxon>Tracheophyta</taxon>
        <taxon>Spermatophyta</taxon>
        <taxon>Magnoliopsida</taxon>
        <taxon>Liliopsida</taxon>
        <taxon>Poales</taxon>
        <taxon>Poaceae</taxon>
        <taxon>PACMAD clade</taxon>
        <taxon>Panicoideae</taxon>
        <taxon>Panicodae</taxon>
        <taxon>Paniceae</taxon>
        <taxon>Cenchrinae</taxon>
        <taxon>Setaria</taxon>
    </lineage>
</organism>
<evidence type="ECO:0000313" key="4">
    <source>
        <dbReference type="Proteomes" id="UP000004995"/>
    </source>
</evidence>
<protein>
    <submittedName>
        <fullName evidence="3">Uncharacterized protein</fullName>
    </submittedName>
</protein>
<feature type="region of interest" description="Disordered" evidence="1">
    <location>
        <begin position="1"/>
        <end position="34"/>
    </location>
</feature>
<evidence type="ECO:0000313" key="3">
    <source>
        <dbReference type="EnsemblPlants" id="KQL31640"/>
    </source>
</evidence>
<keyword evidence="2" id="KW-1133">Transmembrane helix</keyword>
<name>K3YWQ7_SETIT</name>
<evidence type="ECO:0000256" key="1">
    <source>
        <dbReference type="SAM" id="MobiDB-lite"/>
    </source>
</evidence>
<accession>K3YWQ7</accession>
<dbReference type="EMBL" id="AGNK02000564">
    <property type="status" value="NOT_ANNOTATED_CDS"/>
    <property type="molecule type" value="Genomic_DNA"/>
</dbReference>
<reference evidence="3" key="2">
    <citation type="submission" date="2018-08" db="UniProtKB">
        <authorList>
            <consortium name="EnsemblPlants"/>
        </authorList>
    </citation>
    <scope>IDENTIFICATION</scope>
    <source>
        <strain evidence="3">Yugu1</strain>
    </source>
</reference>